<dbReference type="RefSeq" id="XP_022342563.1">
    <property type="nucleotide sequence ID" value="XM_022486855.1"/>
</dbReference>
<name>A0A8B8ES26_CRAVI</name>
<dbReference type="OrthoDB" id="6514358at2759"/>
<feature type="chain" id="PRO_5034433331" evidence="1">
    <location>
        <begin position="21"/>
        <end position="111"/>
    </location>
</feature>
<protein>
    <submittedName>
        <fullName evidence="3">Uncharacterized protein LOC111136193</fullName>
    </submittedName>
</protein>
<sequence length="111" mass="12212">MRACGACIPCSVMCIRCCICSTCCTGEYQASPTGAAAFSALQRQDMEQQNSMEGRSPIDEISHPIASVKEPGSILPCFPRKGVPGKRDDKDYVRPLFDHYTVIPKVFMCCR</sequence>
<dbReference type="AlphaFoldDB" id="A0A8B8ES26"/>
<evidence type="ECO:0000313" key="3">
    <source>
        <dbReference type="RefSeq" id="XP_022342563.1"/>
    </source>
</evidence>
<reference evidence="3" key="1">
    <citation type="submission" date="2025-08" db="UniProtKB">
        <authorList>
            <consortium name="RefSeq"/>
        </authorList>
    </citation>
    <scope>IDENTIFICATION</scope>
    <source>
        <tissue evidence="3">Whole sample</tissue>
    </source>
</reference>
<gene>
    <name evidence="3" type="primary">LOC111136193</name>
</gene>
<keyword evidence="1" id="KW-0732">Signal</keyword>
<accession>A0A8B8ES26</accession>
<evidence type="ECO:0000313" key="2">
    <source>
        <dbReference type="Proteomes" id="UP000694844"/>
    </source>
</evidence>
<feature type="signal peptide" evidence="1">
    <location>
        <begin position="1"/>
        <end position="20"/>
    </location>
</feature>
<proteinExistence type="predicted"/>
<organism evidence="2 3">
    <name type="scientific">Crassostrea virginica</name>
    <name type="common">Eastern oyster</name>
    <dbReference type="NCBI Taxonomy" id="6565"/>
    <lineage>
        <taxon>Eukaryota</taxon>
        <taxon>Metazoa</taxon>
        <taxon>Spiralia</taxon>
        <taxon>Lophotrochozoa</taxon>
        <taxon>Mollusca</taxon>
        <taxon>Bivalvia</taxon>
        <taxon>Autobranchia</taxon>
        <taxon>Pteriomorphia</taxon>
        <taxon>Ostreida</taxon>
        <taxon>Ostreoidea</taxon>
        <taxon>Ostreidae</taxon>
        <taxon>Crassostrea</taxon>
    </lineage>
</organism>
<dbReference type="Proteomes" id="UP000694844">
    <property type="component" value="Chromosome 5"/>
</dbReference>
<dbReference type="GeneID" id="111136193"/>
<dbReference type="KEGG" id="cvn:111136193"/>
<evidence type="ECO:0000256" key="1">
    <source>
        <dbReference type="SAM" id="SignalP"/>
    </source>
</evidence>
<keyword evidence="2" id="KW-1185">Reference proteome</keyword>